<evidence type="ECO:0000313" key="1">
    <source>
        <dbReference type="EMBL" id="KAF9501462.1"/>
    </source>
</evidence>
<proteinExistence type="predicted"/>
<sequence>MDPATAAHITNLLHCLSVGTNVQAPVAAGFFECPSCHTIHPLTVAHTPAATAVPTAAAAAAPAAAAAVPNVVVVAVPHPAPEHPPAGSNPNGPWYAVVTGRQVGLFQDCYGWWNDSWLLVDNLTEMLVDKFTNI</sequence>
<dbReference type="OrthoDB" id="3115956at2759"/>
<name>A0A9P6A7N1_PLEER</name>
<accession>A0A9P6A7N1</accession>
<dbReference type="AlphaFoldDB" id="A0A9P6A7N1"/>
<keyword evidence="2" id="KW-1185">Reference proteome</keyword>
<gene>
    <name evidence="1" type="ORF">BDN71DRAFT_1426578</name>
</gene>
<organism evidence="1 2">
    <name type="scientific">Pleurotus eryngii</name>
    <name type="common">Boletus of the steppes</name>
    <dbReference type="NCBI Taxonomy" id="5323"/>
    <lineage>
        <taxon>Eukaryota</taxon>
        <taxon>Fungi</taxon>
        <taxon>Dikarya</taxon>
        <taxon>Basidiomycota</taxon>
        <taxon>Agaricomycotina</taxon>
        <taxon>Agaricomycetes</taxon>
        <taxon>Agaricomycetidae</taxon>
        <taxon>Agaricales</taxon>
        <taxon>Pleurotineae</taxon>
        <taxon>Pleurotaceae</taxon>
        <taxon>Pleurotus</taxon>
    </lineage>
</organism>
<evidence type="ECO:0000313" key="2">
    <source>
        <dbReference type="Proteomes" id="UP000807025"/>
    </source>
</evidence>
<dbReference type="Proteomes" id="UP000807025">
    <property type="component" value="Unassembled WGS sequence"/>
</dbReference>
<reference evidence="1" key="1">
    <citation type="submission" date="2020-11" db="EMBL/GenBank/DDBJ databases">
        <authorList>
            <consortium name="DOE Joint Genome Institute"/>
            <person name="Ahrendt S."/>
            <person name="Riley R."/>
            <person name="Andreopoulos W."/>
            <person name="Labutti K."/>
            <person name="Pangilinan J."/>
            <person name="Ruiz-Duenas F.J."/>
            <person name="Barrasa J.M."/>
            <person name="Sanchez-Garcia M."/>
            <person name="Camarero S."/>
            <person name="Miyauchi S."/>
            <person name="Serrano A."/>
            <person name="Linde D."/>
            <person name="Babiker R."/>
            <person name="Drula E."/>
            <person name="Ayuso-Fernandez I."/>
            <person name="Pacheco R."/>
            <person name="Padilla G."/>
            <person name="Ferreira P."/>
            <person name="Barriuso J."/>
            <person name="Kellner H."/>
            <person name="Castanera R."/>
            <person name="Alfaro M."/>
            <person name="Ramirez L."/>
            <person name="Pisabarro A.G."/>
            <person name="Kuo A."/>
            <person name="Tritt A."/>
            <person name="Lipzen A."/>
            <person name="He G."/>
            <person name="Yan M."/>
            <person name="Ng V."/>
            <person name="Cullen D."/>
            <person name="Martin F."/>
            <person name="Rosso M.-N."/>
            <person name="Henrissat B."/>
            <person name="Hibbett D."/>
            <person name="Martinez A.T."/>
            <person name="Grigoriev I.V."/>
        </authorList>
    </citation>
    <scope>NUCLEOTIDE SEQUENCE</scope>
    <source>
        <strain evidence="1">ATCC 90797</strain>
    </source>
</reference>
<dbReference type="EMBL" id="MU154523">
    <property type="protein sequence ID" value="KAF9501462.1"/>
    <property type="molecule type" value="Genomic_DNA"/>
</dbReference>
<protein>
    <submittedName>
        <fullName evidence="1">Uncharacterized protein</fullName>
    </submittedName>
</protein>
<comment type="caution">
    <text evidence="1">The sequence shown here is derived from an EMBL/GenBank/DDBJ whole genome shotgun (WGS) entry which is preliminary data.</text>
</comment>